<dbReference type="PANTHER" id="PTHR10742:SF410">
    <property type="entry name" value="LYSINE-SPECIFIC HISTONE DEMETHYLASE 2"/>
    <property type="match status" value="1"/>
</dbReference>
<keyword evidence="4" id="KW-1185">Reference proteome</keyword>
<dbReference type="InterPro" id="IPR050281">
    <property type="entry name" value="Flavin_monoamine_oxidase"/>
</dbReference>
<comment type="caution">
    <text evidence="3">The sequence shown here is derived from an EMBL/GenBank/DDBJ whole genome shotgun (WGS) entry which is preliminary data.</text>
</comment>
<dbReference type="Gene3D" id="3.90.660.10">
    <property type="match status" value="1"/>
</dbReference>
<evidence type="ECO:0000313" key="4">
    <source>
        <dbReference type="Proteomes" id="UP000820669"/>
    </source>
</evidence>
<dbReference type="SUPFAM" id="SSF54373">
    <property type="entry name" value="FAD-linked reductases, C-terminal domain"/>
    <property type="match status" value="1"/>
</dbReference>
<dbReference type="InterPro" id="IPR036188">
    <property type="entry name" value="FAD/NAD-bd_sf"/>
</dbReference>
<feature type="domain" description="Amine oxidase" evidence="2">
    <location>
        <begin position="58"/>
        <end position="510"/>
    </location>
</feature>
<evidence type="ECO:0000313" key="3">
    <source>
        <dbReference type="EMBL" id="NMH99978.1"/>
    </source>
</evidence>
<dbReference type="PANTHER" id="PTHR10742">
    <property type="entry name" value="FLAVIN MONOAMINE OXIDASE"/>
    <property type="match status" value="1"/>
</dbReference>
<sequence>MTNATSSAEAVLPEHHRSRDATRSAGQRLTAEADLPPITGTANGRGAKATVTIIGAGIAGLVAAYELERLGYPVEVLEGSRRLGGRIYSHRFGADAEAPVAELGAMRIPTKHSHTMGYIDRLGLADEVRPFKTLLSDENAFLGKPTGYVRLRDAPPVLLECLRHRLAHKGYREETMLFGAQLGLVVNAIAPPAQREGLRHDLSLQLLDAADRIDLRPHIEGGTAAHVDLHAVFAAYPHLQTACSGDLRSFLDDILTETSPELVRVRGGMSRIVERLSRRVRGPILRGREVVGLDVRADGVRIRIREGTRIVTRNSDYVVCTVPFPALRRMELKGFSKDKLDIIRDVQYVPATKVAFHCREPFWESEGIMGGASSSDGRIRQTYYPSVDGDPALGAVLLASYTIGDDADLIGRLPPAARYAYVLTELGEMHPALLRPGMVLNAMSVAWGRHRWTGGGCAVRWGKDEAAIDEERRRVTRPQHTLFFAGEHCSSSPAWIDGAIESAIDAVGQVVAQESRQRTARTRYGATVERRP</sequence>
<feature type="compositionally biased region" description="Basic and acidic residues" evidence="1">
    <location>
        <begin position="12"/>
        <end position="22"/>
    </location>
</feature>
<evidence type="ECO:0000259" key="2">
    <source>
        <dbReference type="Pfam" id="PF01593"/>
    </source>
</evidence>
<evidence type="ECO:0000256" key="1">
    <source>
        <dbReference type="SAM" id="MobiDB-lite"/>
    </source>
</evidence>
<feature type="region of interest" description="Disordered" evidence="1">
    <location>
        <begin position="1"/>
        <end position="42"/>
    </location>
</feature>
<dbReference type="Gene3D" id="3.50.50.60">
    <property type="entry name" value="FAD/NAD(P)-binding domain"/>
    <property type="match status" value="1"/>
</dbReference>
<organism evidence="3 4">
    <name type="scientific">Pseudonocardia acidicola</name>
    <dbReference type="NCBI Taxonomy" id="2724939"/>
    <lineage>
        <taxon>Bacteria</taxon>
        <taxon>Bacillati</taxon>
        <taxon>Actinomycetota</taxon>
        <taxon>Actinomycetes</taxon>
        <taxon>Pseudonocardiales</taxon>
        <taxon>Pseudonocardiaceae</taxon>
        <taxon>Pseudonocardia</taxon>
    </lineage>
</organism>
<protein>
    <submittedName>
        <fullName evidence="3">NAD(P)-binding protein</fullName>
    </submittedName>
</protein>
<dbReference type="Proteomes" id="UP000820669">
    <property type="component" value="Unassembled WGS sequence"/>
</dbReference>
<name>A0ABX1SHM1_9PSEU</name>
<accession>A0ABX1SHM1</accession>
<dbReference type="SUPFAM" id="SSF51905">
    <property type="entry name" value="FAD/NAD(P)-binding domain"/>
    <property type="match status" value="1"/>
</dbReference>
<gene>
    <name evidence="3" type="ORF">HF526_22085</name>
</gene>
<dbReference type="InterPro" id="IPR002937">
    <property type="entry name" value="Amino_oxidase"/>
</dbReference>
<proteinExistence type="predicted"/>
<dbReference type="Gene3D" id="1.20.1440.240">
    <property type="match status" value="1"/>
</dbReference>
<dbReference type="Pfam" id="PF01593">
    <property type="entry name" value="Amino_oxidase"/>
    <property type="match status" value="1"/>
</dbReference>
<dbReference type="EMBL" id="JAAXLA010000046">
    <property type="protein sequence ID" value="NMH99978.1"/>
    <property type="molecule type" value="Genomic_DNA"/>
</dbReference>
<dbReference type="RefSeq" id="WP_169383459.1">
    <property type="nucleotide sequence ID" value="NZ_JAAXLA010000046.1"/>
</dbReference>
<reference evidence="3 4" key="1">
    <citation type="submission" date="2020-04" db="EMBL/GenBank/DDBJ databases">
        <authorList>
            <person name="Klaysubun C."/>
            <person name="Duangmal K."/>
            <person name="Lipun K."/>
        </authorList>
    </citation>
    <scope>NUCLEOTIDE SEQUENCE [LARGE SCALE GENOMIC DNA]</scope>
    <source>
        <strain evidence="3 4">K10HN5</strain>
    </source>
</reference>